<comment type="caution">
    <text evidence="3">The sequence shown here is derived from an EMBL/GenBank/DDBJ whole genome shotgun (WGS) entry which is preliminary data.</text>
</comment>
<keyword evidence="4" id="KW-1185">Reference proteome</keyword>
<name>A0A8J5QSA1_9HYME</name>
<protein>
    <recommendedName>
        <fullName evidence="1">peptidylprolyl isomerase</fullName>
        <ecNumber evidence="1">5.2.1.8</ecNumber>
    </recommendedName>
</protein>
<organism evidence="3 4">
    <name type="scientific">Cotesia typhae</name>
    <dbReference type="NCBI Taxonomy" id="2053667"/>
    <lineage>
        <taxon>Eukaryota</taxon>
        <taxon>Metazoa</taxon>
        <taxon>Ecdysozoa</taxon>
        <taxon>Arthropoda</taxon>
        <taxon>Hexapoda</taxon>
        <taxon>Insecta</taxon>
        <taxon>Pterygota</taxon>
        <taxon>Neoptera</taxon>
        <taxon>Endopterygota</taxon>
        <taxon>Hymenoptera</taxon>
        <taxon>Apocrita</taxon>
        <taxon>Ichneumonoidea</taxon>
        <taxon>Braconidae</taxon>
        <taxon>Microgastrinae</taxon>
        <taxon>Cotesia</taxon>
    </lineage>
</organism>
<evidence type="ECO:0000259" key="2">
    <source>
        <dbReference type="PROSITE" id="PS50059"/>
    </source>
</evidence>
<keyword evidence="1" id="KW-0697">Rotamase</keyword>
<proteinExistence type="predicted"/>
<dbReference type="PROSITE" id="PS50059">
    <property type="entry name" value="FKBP_PPIASE"/>
    <property type="match status" value="1"/>
</dbReference>
<evidence type="ECO:0000313" key="3">
    <source>
        <dbReference type="EMBL" id="KAG8040970.1"/>
    </source>
</evidence>
<comment type="catalytic activity">
    <reaction evidence="1">
        <text>[protein]-peptidylproline (omega=180) = [protein]-peptidylproline (omega=0)</text>
        <dbReference type="Rhea" id="RHEA:16237"/>
        <dbReference type="Rhea" id="RHEA-COMP:10747"/>
        <dbReference type="Rhea" id="RHEA-COMP:10748"/>
        <dbReference type="ChEBI" id="CHEBI:83833"/>
        <dbReference type="ChEBI" id="CHEBI:83834"/>
        <dbReference type="EC" id="5.2.1.8"/>
    </reaction>
</comment>
<keyword evidence="1" id="KW-0413">Isomerase</keyword>
<dbReference type="Proteomes" id="UP000729913">
    <property type="component" value="Unassembled WGS sequence"/>
</dbReference>
<reference evidence="3" key="2">
    <citation type="submission" date="2021-04" db="EMBL/GenBank/DDBJ databases">
        <title>Genome-wide patterns of bracovirus chromosomal integration into multiple host tissues during parasitism.</title>
        <authorList>
            <person name="Chebbi M.A.C."/>
        </authorList>
    </citation>
    <scope>NUCLEOTIDE SEQUENCE</scope>
    <source>
        <tissue evidence="3">Whole body</tissue>
    </source>
</reference>
<sequence>MEGADPEYGSQADFIKDEFNFGVDEKDPYTKALLNEEPKEDEWMDILGNGQLRKRTTVKGQKGTRPNQVAEIEIAARFGYGDVGRQPEIPPGAKLFYNVELKHVNMEPDIDSLSITQRKAIG</sequence>
<dbReference type="EMBL" id="JAAOIC020000019">
    <property type="protein sequence ID" value="KAG8040970.1"/>
    <property type="molecule type" value="Genomic_DNA"/>
</dbReference>
<reference evidence="3" key="1">
    <citation type="submission" date="2020-03" db="EMBL/GenBank/DDBJ databases">
        <authorList>
            <person name="Chebbi M.A."/>
            <person name="Drezen J.M."/>
        </authorList>
    </citation>
    <scope>NUCLEOTIDE SEQUENCE</scope>
    <source>
        <tissue evidence="3">Whole body</tissue>
    </source>
</reference>
<feature type="domain" description="PPIase FKBP-type" evidence="2">
    <location>
        <begin position="12"/>
        <end position="105"/>
    </location>
</feature>
<evidence type="ECO:0000256" key="1">
    <source>
        <dbReference type="PROSITE-ProRule" id="PRU00277"/>
    </source>
</evidence>
<evidence type="ECO:0000313" key="4">
    <source>
        <dbReference type="Proteomes" id="UP000729913"/>
    </source>
</evidence>
<dbReference type="GO" id="GO:0003755">
    <property type="term" value="F:peptidyl-prolyl cis-trans isomerase activity"/>
    <property type="evidence" value="ECO:0007669"/>
    <property type="project" value="UniProtKB-KW"/>
</dbReference>
<dbReference type="EC" id="5.2.1.8" evidence="1"/>
<dbReference type="InterPro" id="IPR001179">
    <property type="entry name" value="PPIase_FKBP_dom"/>
</dbReference>
<dbReference type="OrthoDB" id="532682at2759"/>
<dbReference type="Pfam" id="PF00254">
    <property type="entry name" value="FKBP_C"/>
    <property type="match status" value="1"/>
</dbReference>
<dbReference type="AlphaFoldDB" id="A0A8J5QSA1"/>
<gene>
    <name evidence="3" type="ORF">G9C98_001958</name>
</gene>
<accession>A0A8J5QSA1</accession>